<accession>A0A8J5JNA5</accession>
<evidence type="ECO:0000256" key="4">
    <source>
        <dbReference type="ARBA" id="ARBA00023054"/>
    </source>
</evidence>
<protein>
    <submittedName>
        <fullName evidence="7">Clusterin-associated protein 1-like 1</fullName>
    </submittedName>
</protein>
<keyword evidence="5" id="KW-0969">Cilium</keyword>
<evidence type="ECO:0000313" key="8">
    <source>
        <dbReference type="Proteomes" id="UP000747542"/>
    </source>
</evidence>
<comment type="similarity">
    <text evidence="2">Belongs to the CLUAP1 family.</text>
</comment>
<reference evidence="7" key="1">
    <citation type="journal article" date="2021" name="Sci. Adv.">
        <title>The American lobster genome reveals insights on longevity, neural, and immune adaptations.</title>
        <authorList>
            <person name="Polinski J.M."/>
            <person name="Zimin A.V."/>
            <person name="Clark K.F."/>
            <person name="Kohn A.B."/>
            <person name="Sadowski N."/>
            <person name="Timp W."/>
            <person name="Ptitsyn A."/>
            <person name="Khanna P."/>
            <person name="Romanova D.Y."/>
            <person name="Williams P."/>
            <person name="Greenwood S.J."/>
            <person name="Moroz L.L."/>
            <person name="Walt D.R."/>
            <person name="Bodnar A.G."/>
        </authorList>
    </citation>
    <scope>NUCLEOTIDE SEQUENCE</scope>
    <source>
        <strain evidence="7">GMGI-L3</strain>
    </source>
</reference>
<evidence type="ECO:0000256" key="3">
    <source>
        <dbReference type="ARBA" id="ARBA00022794"/>
    </source>
</evidence>
<keyword evidence="8" id="KW-1185">Reference proteome</keyword>
<keyword evidence="4" id="KW-0175">Coiled coil</keyword>
<evidence type="ECO:0000256" key="6">
    <source>
        <dbReference type="ARBA" id="ARBA00023273"/>
    </source>
</evidence>
<dbReference type="GO" id="GO:0005929">
    <property type="term" value="C:cilium"/>
    <property type="evidence" value="ECO:0007669"/>
    <property type="project" value="UniProtKB-SubCell"/>
</dbReference>
<keyword evidence="3" id="KW-0970">Cilium biogenesis/degradation</keyword>
<dbReference type="GO" id="GO:0030992">
    <property type="term" value="C:intraciliary transport particle B"/>
    <property type="evidence" value="ECO:0007669"/>
    <property type="project" value="TreeGrafter"/>
</dbReference>
<comment type="caution">
    <text evidence="7">The sequence shown here is derived from an EMBL/GenBank/DDBJ whole genome shotgun (WGS) entry which is preliminary data.</text>
</comment>
<dbReference type="Proteomes" id="UP000747542">
    <property type="component" value="Unassembled WGS sequence"/>
</dbReference>
<evidence type="ECO:0000256" key="2">
    <source>
        <dbReference type="ARBA" id="ARBA00008340"/>
    </source>
</evidence>
<dbReference type="GO" id="GO:0005815">
    <property type="term" value="C:microtubule organizing center"/>
    <property type="evidence" value="ECO:0007669"/>
    <property type="project" value="TreeGrafter"/>
</dbReference>
<comment type="subcellular location">
    <subcellularLocation>
        <location evidence="1">Cell projection</location>
        <location evidence="1">Cilium</location>
    </subcellularLocation>
</comment>
<dbReference type="PANTHER" id="PTHR21547">
    <property type="entry name" value="CLUSTERIN ASSOCIATED PROTEIN 1"/>
    <property type="match status" value="1"/>
</dbReference>
<evidence type="ECO:0000313" key="7">
    <source>
        <dbReference type="EMBL" id="KAG7160861.1"/>
    </source>
</evidence>
<keyword evidence="6" id="KW-0966">Cell projection</keyword>
<name>A0A8J5JNA5_HOMAM</name>
<organism evidence="7 8">
    <name type="scientific">Homarus americanus</name>
    <name type="common">American lobster</name>
    <dbReference type="NCBI Taxonomy" id="6706"/>
    <lineage>
        <taxon>Eukaryota</taxon>
        <taxon>Metazoa</taxon>
        <taxon>Ecdysozoa</taxon>
        <taxon>Arthropoda</taxon>
        <taxon>Crustacea</taxon>
        <taxon>Multicrustacea</taxon>
        <taxon>Malacostraca</taxon>
        <taxon>Eumalacostraca</taxon>
        <taxon>Eucarida</taxon>
        <taxon>Decapoda</taxon>
        <taxon>Pleocyemata</taxon>
        <taxon>Astacidea</taxon>
        <taxon>Nephropoidea</taxon>
        <taxon>Nephropidae</taxon>
        <taxon>Homarus</taxon>
    </lineage>
</organism>
<dbReference type="PANTHER" id="PTHR21547:SF0">
    <property type="entry name" value="CLUSTERIN-ASSOCIATED PROTEIN 1"/>
    <property type="match status" value="1"/>
</dbReference>
<evidence type="ECO:0000256" key="5">
    <source>
        <dbReference type="ARBA" id="ARBA00023069"/>
    </source>
</evidence>
<gene>
    <name evidence="7" type="primary">Cluap1-L1</name>
    <name evidence="7" type="ORF">Hamer_G007622</name>
</gene>
<dbReference type="Pfam" id="PF10234">
    <property type="entry name" value="Cluap1"/>
    <property type="match status" value="1"/>
</dbReference>
<evidence type="ECO:0000256" key="1">
    <source>
        <dbReference type="ARBA" id="ARBA00004138"/>
    </source>
</evidence>
<sequence>MENCAEMLRALGFRRLISLENFRRPNFPLVAEILGWLVHRFEPNADLPTHTDTEQDRAAKANVRLNTKRLYQADGYAVQEILKGLSLLYSAMPNNKDDSGFDDDSETTLNFDVSNKISELKHIRSLASEISSRGATLYDLLRREVDLREIRTNIINRQLELTEVEEGMQSAISACEREGKPNQTAIENVGSDQSNLEAKIDKKKTGLERGQKRLLTLKKVRRVLIVSCLSLFLVPDVHHRMSLTVPSTRRVPHRIMSLNALVPDVSLIVSCLSLFLVPDVSIIVSCLSLS</sequence>
<dbReference type="InterPro" id="IPR019366">
    <property type="entry name" value="Clusterin-associated_protein-1"/>
</dbReference>
<proteinExistence type="inferred from homology"/>
<dbReference type="GO" id="GO:0060271">
    <property type="term" value="P:cilium assembly"/>
    <property type="evidence" value="ECO:0007669"/>
    <property type="project" value="TreeGrafter"/>
</dbReference>
<dbReference type="EMBL" id="JAHLQT010030594">
    <property type="protein sequence ID" value="KAG7160861.1"/>
    <property type="molecule type" value="Genomic_DNA"/>
</dbReference>
<dbReference type="AlphaFoldDB" id="A0A8J5JNA5"/>